<organism evidence="2 3">
    <name type="scientific">Veronia pacifica</name>
    <dbReference type="NCBI Taxonomy" id="1080227"/>
    <lineage>
        <taxon>Bacteria</taxon>
        <taxon>Pseudomonadati</taxon>
        <taxon>Pseudomonadota</taxon>
        <taxon>Gammaproteobacteria</taxon>
        <taxon>Vibrionales</taxon>
        <taxon>Vibrionaceae</taxon>
        <taxon>Veronia</taxon>
    </lineage>
</organism>
<comment type="caution">
    <text evidence="2">The sequence shown here is derived from an EMBL/GenBank/DDBJ whole genome shotgun (WGS) entry which is preliminary data.</text>
</comment>
<name>A0A1C3EIP8_9GAMM</name>
<dbReference type="STRING" id="1080227.A8L45_11655"/>
<sequence>MSNSSNKYRLLVVNPNANPAVTKQVQESTDSVLGSDWHALAINPAQSPFSIQSQYDRELAEPSAIEILRSNPDYDAYVMACFDDIAVNAGRQFLDSPIINPVDASIAMARLVASRFSIVTTVEAMVPGIRTHIKRLRACEECTVRAAGIGVAEAAAATDEILDTLYYTVEQACSSDGAEAIILGSGGLTGMAGLVSERFGIPVIDSVEAAVLLATALKGCLPNYSRISTRS</sequence>
<dbReference type="InterPro" id="IPR053714">
    <property type="entry name" value="Iso_Racemase_Enz_sf"/>
</dbReference>
<comment type="similarity">
    <text evidence="1">Belongs to the HyuE racemase family.</text>
</comment>
<evidence type="ECO:0008006" key="4">
    <source>
        <dbReference type="Google" id="ProtNLM"/>
    </source>
</evidence>
<dbReference type="GO" id="GO:0047661">
    <property type="term" value="F:amino-acid racemase activity"/>
    <property type="evidence" value="ECO:0007669"/>
    <property type="project" value="InterPro"/>
</dbReference>
<dbReference type="OrthoDB" id="9791723at2"/>
<gene>
    <name evidence="2" type="ORF">A8L45_11655</name>
</gene>
<evidence type="ECO:0000313" key="3">
    <source>
        <dbReference type="Proteomes" id="UP000094936"/>
    </source>
</evidence>
<dbReference type="Pfam" id="PF01177">
    <property type="entry name" value="Asp_Glu_race"/>
    <property type="match status" value="1"/>
</dbReference>
<dbReference type="PANTHER" id="PTHR28047:SF5">
    <property type="entry name" value="PROTEIN DCG1"/>
    <property type="match status" value="1"/>
</dbReference>
<evidence type="ECO:0000256" key="1">
    <source>
        <dbReference type="ARBA" id="ARBA00038414"/>
    </source>
</evidence>
<dbReference type="EMBL" id="LYBM01000019">
    <property type="protein sequence ID" value="ODA33089.1"/>
    <property type="molecule type" value="Genomic_DNA"/>
</dbReference>
<dbReference type="RefSeq" id="WP_068902431.1">
    <property type="nucleotide sequence ID" value="NZ_JBHUIF010000002.1"/>
</dbReference>
<dbReference type="Proteomes" id="UP000094936">
    <property type="component" value="Unassembled WGS sequence"/>
</dbReference>
<dbReference type="Gene3D" id="3.40.50.12500">
    <property type="match status" value="1"/>
</dbReference>
<evidence type="ECO:0000313" key="2">
    <source>
        <dbReference type="EMBL" id="ODA33089.1"/>
    </source>
</evidence>
<reference evidence="2 3" key="1">
    <citation type="submission" date="2016-05" db="EMBL/GenBank/DDBJ databases">
        <title>Genomic Taxonomy of the Vibrionaceae.</title>
        <authorList>
            <person name="Gomez-Gil B."/>
            <person name="Enciso-Ibarra J."/>
        </authorList>
    </citation>
    <scope>NUCLEOTIDE SEQUENCE [LARGE SCALE GENOMIC DNA]</scope>
    <source>
        <strain evidence="2 3">CAIM 1920</strain>
    </source>
</reference>
<dbReference type="InterPro" id="IPR052186">
    <property type="entry name" value="Hydantoin_racemase-like"/>
</dbReference>
<accession>A0A1C3EIP8</accession>
<dbReference type="InterPro" id="IPR015942">
    <property type="entry name" value="Asp/Glu/hydantoin_racemase"/>
</dbReference>
<dbReference type="PANTHER" id="PTHR28047">
    <property type="entry name" value="PROTEIN DCG1"/>
    <property type="match status" value="1"/>
</dbReference>
<keyword evidence="3" id="KW-1185">Reference proteome</keyword>
<protein>
    <recommendedName>
        <fullName evidence="4">Asp/Glu/hydantoin racemase</fullName>
    </recommendedName>
</protein>
<dbReference type="AlphaFoldDB" id="A0A1C3EIP8"/>
<proteinExistence type="inferred from homology"/>